<dbReference type="Pfam" id="PF12836">
    <property type="entry name" value="HHH_3"/>
    <property type="match status" value="1"/>
</dbReference>
<feature type="domain" description="Helix-hairpin-helix DNA-binding motif class 1" evidence="2">
    <location>
        <begin position="156"/>
        <end position="175"/>
    </location>
</feature>
<dbReference type="InterPro" id="IPR051675">
    <property type="entry name" value="Endo/Exo/Phosphatase_dom_1"/>
</dbReference>
<dbReference type="GO" id="GO:0015628">
    <property type="term" value="P:protein secretion by the type II secretion system"/>
    <property type="evidence" value="ECO:0007669"/>
    <property type="project" value="TreeGrafter"/>
</dbReference>
<dbReference type="OrthoDB" id="9790239at2"/>
<feature type="domain" description="Helix-hairpin-helix DNA-binding motif class 1" evidence="2">
    <location>
        <begin position="186"/>
        <end position="205"/>
    </location>
</feature>
<dbReference type="InterPro" id="IPR004509">
    <property type="entry name" value="Competence_ComEA_HhH"/>
</dbReference>
<dbReference type="Gene3D" id="1.10.150.280">
    <property type="entry name" value="AF1531-like domain"/>
    <property type="match status" value="1"/>
</dbReference>
<keyword evidence="3" id="KW-0675">Receptor</keyword>
<feature type="region of interest" description="Disordered" evidence="1">
    <location>
        <begin position="119"/>
        <end position="140"/>
    </location>
</feature>
<evidence type="ECO:0000313" key="3">
    <source>
        <dbReference type="EMBL" id="GBF35309.1"/>
    </source>
</evidence>
<dbReference type="InterPro" id="IPR003583">
    <property type="entry name" value="Hlx-hairpin-Hlx_DNA-bd_motif"/>
</dbReference>
<protein>
    <submittedName>
        <fullName evidence="3">Late competence protein ComEA, DNA receptor</fullName>
    </submittedName>
</protein>
<dbReference type="InterPro" id="IPR019554">
    <property type="entry name" value="Soluble_ligand-bd"/>
</dbReference>
<comment type="caution">
    <text evidence="3">The sequence shown here is derived from an EMBL/GenBank/DDBJ whole genome shotgun (WGS) entry which is preliminary data.</text>
</comment>
<organism evidence="3 4">
    <name type="scientific">Desulfocucumis palustris</name>
    <dbReference type="NCBI Taxonomy" id="1898651"/>
    <lineage>
        <taxon>Bacteria</taxon>
        <taxon>Bacillati</taxon>
        <taxon>Bacillota</taxon>
        <taxon>Clostridia</taxon>
        <taxon>Eubacteriales</taxon>
        <taxon>Desulfocucumaceae</taxon>
        <taxon>Desulfocucumis</taxon>
    </lineage>
</organism>
<dbReference type="GO" id="GO:0003677">
    <property type="term" value="F:DNA binding"/>
    <property type="evidence" value="ECO:0007669"/>
    <property type="project" value="InterPro"/>
</dbReference>
<sequence>MFQLERKQQLVVLMLAAVFLFGAGYKYSQWSSGREPAHNAAVLEKGPGEDGRTPAEIKVHVDGAVEKPGVYSLPQGARVADALEKAAALPQADLGRLNLAEPLKDGRKVPVPYKQEMPAAGVSGNSTPGGGVSGGAGKTGGAASSGLVNINTAGPGELENLPGIGPSLAGRIVDYREKNGYFTDPEDIKKVSGIGDKKYEQLKDFITVY</sequence>
<dbReference type="Pfam" id="PF10531">
    <property type="entry name" value="SLBB"/>
    <property type="match status" value="1"/>
</dbReference>
<name>A0A2L2XG26_9FIRM</name>
<proteinExistence type="predicted"/>
<dbReference type="Gene3D" id="3.10.560.10">
    <property type="entry name" value="Outer membrane lipoprotein wza domain like"/>
    <property type="match status" value="1"/>
</dbReference>
<dbReference type="PANTHER" id="PTHR21180">
    <property type="entry name" value="ENDONUCLEASE/EXONUCLEASE/PHOSPHATASE FAMILY DOMAIN-CONTAINING PROTEIN 1"/>
    <property type="match status" value="1"/>
</dbReference>
<feature type="compositionally biased region" description="Gly residues" evidence="1">
    <location>
        <begin position="127"/>
        <end position="140"/>
    </location>
</feature>
<dbReference type="GO" id="GO:0006281">
    <property type="term" value="P:DNA repair"/>
    <property type="evidence" value="ECO:0007669"/>
    <property type="project" value="InterPro"/>
</dbReference>
<dbReference type="GO" id="GO:0015627">
    <property type="term" value="C:type II protein secretion system complex"/>
    <property type="evidence" value="ECO:0007669"/>
    <property type="project" value="TreeGrafter"/>
</dbReference>
<reference evidence="4" key="1">
    <citation type="submission" date="2018-02" db="EMBL/GenBank/DDBJ databases">
        <title>Genome sequence of Desulfocucumis palustris strain NAW-5.</title>
        <authorList>
            <person name="Watanabe M."/>
            <person name="Kojima H."/>
            <person name="Fukui M."/>
        </authorList>
    </citation>
    <scope>NUCLEOTIDE SEQUENCE [LARGE SCALE GENOMIC DNA]</scope>
    <source>
        <strain evidence="4">NAW-5</strain>
    </source>
</reference>
<accession>A0A2L2XG26</accession>
<dbReference type="EMBL" id="BFAV01000157">
    <property type="protein sequence ID" value="GBF35309.1"/>
    <property type="molecule type" value="Genomic_DNA"/>
</dbReference>
<dbReference type="AlphaFoldDB" id="A0A2L2XG26"/>
<gene>
    <name evidence="3" type="ORF">DCCM_4432</name>
</gene>
<keyword evidence="4" id="KW-1185">Reference proteome</keyword>
<evidence type="ECO:0000313" key="4">
    <source>
        <dbReference type="Proteomes" id="UP000239549"/>
    </source>
</evidence>
<dbReference type="InterPro" id="IPR010994">
    <property type="entry name" value="RuvA_2-like"/>
</dbReference>
<dbReference type="SMART" id="SM00278">
    <property type="entry name" value="HhH1"/>
    <property type="match status" value="2"/>
</dbReference>
<dbReference type="SUPFAM" id="SSF47781">
    <property type="entry name" value="RuvA domain 2-like"/>
    <property type="match status" value="1"/>
</dbReference>
<dbReference type="PANTHER" id="PTHR21180:SF32">
    <property type="entry name" value="ENDONUCLEASE_EXONUCLEASE_PHOSPHATASE FAMILY DOMAIN-CONTAINING PROTEIN 1"/>
    <property type="match status" value="1"/>
</dbReference>
<dbReference type="NCBIfam" id="TIGR00426">
    <property type="entry name" value="competence protein ComEA helix-hairpin-helix repeat region"/>
    <property type="match status" value="1"/>
</dbReference>
<evidence type="ECO:0000256" key="1">
    <source>
        <dbReference type="SAM" id="MobiDB-lite"/>
    </source>
</evidence>
<evidence type="ECO:0000259" key="2">
    <source>
        <dbReference type="SMART" id="SM00278"/>
    </source>
</evidence>
<dbReference type="Proteomes" id="UP000239549">
    <property type="component" value="Unassembled WGS sequence"/>
</dbReference>